<keyword evidence="4" id="KW-1185">Reference proteome</keyword>
<keyword evidence="1" id="KW-1133">Transmembrane helix</keyword>
<organism evidence="3 4">
    <name type="scientific">Flavobacterium jejuense</name>
    <dbReference type="NCBI Taxonomy" id="1544455"/>
    <lineage>
        <taxon>Bacteria</taxon>
        <taxon>Pseudomonadati</taxon>
        <taxon>Bacteroidota</taxon>
        <taxon>Flavobacteriia</taxon>
        <taxon>Flavobacteriales</taxon>
        <taxon>Flavobacteriaceae</taxon>
        <taxon>Flavobacterium</taxon>
    </lineage>
</organism>
<feature type="transmembrane region" description="Helical" evidence="1">
    <location>
        <begin position="37"/>
        <end position="57"/>
    </location>
</feature>
<reference evidence="3" key="1">
    <citation type="submission" date="2019-05" db="EMBL/GenBank/DDBJ databases">
        <authorList>
            <person name="Lianzixin W."/>
        </authorList>
    </citation>
    <scope>NUCLEOTIDE SEQUENCE</scope>
    <source>
        <strain evidence="3">EC11</strain>
    </source>
</reference>
<evidence type="ECO:0000256" key="1">
    <source>
        <dbReference type="SAM" id="Phobius"/>
    </source>
</evidence>
<gene>
    <name evidence="3" type="ORF">FIA58_000790</name>
</gene>
<sequence length="148" mass="17041">MIYKSSISKSNKIVFSFIFLIIILATIPVFYCNNLIPFIIVVSINLVALFFLVWILVDTEYRTDKTNLYCKSGPFQKTIPIASIKKIKHHNGFIIPVAFKPALNHIGLIINYNQHDQIYISPENESEFIDIIIRTNSNIKVIPKKDEL</sequence>
<dbReference type="EMBL" id="VEVQ02000001">
    <property type="protein sequence ID" value="NHN24199.1"/>
    <property type="molecule type" value="Genomic_DNA"/>
</dbReference>
<keyword evidence="1" id="KW-0812">Transmembrane</keyword>
<keyword evidence="1" id="KW-0472">Membrane</keyword>
<feature type="transmembrane region" description="Helical" evidence="1">
    <location>
        <begin position="12"/>
        <end position="31"/>
    </location>
</feature>
<dbReference type="RefSeq" id="WP_140959022.1">
    <property type="nucleotide sequence ID" value="NZ_VEVQ02000001.1"/>
</dbReference>
<name>A0ABX0IN35_9FLAO</name>
<dbReference type="Pfam" id="PF06713">
    <property type="entry name" value="bPH_4"/>
    <property type="match status" value="1"/>
</dbReference>
<dbReference type="InterPro" id="IPR009589">
    <property type="entry name" value="PH_YyaB-like"/>
</dbReference>
<protein>
    <submittedName>
        <fullName evidence="3">PH domain-containing protein</fullName>
    </submittedName>
</protein>
<proteinExistence type="predicted"/>
<dbReference type="Proteomes" id="UP000817854">
    <property type="component" value="Unassembled WGS sequence"/>
</dbReference>
<feature type="domain" description="Uncharacterized protein YyaB-like PH" evidence="2">
    <location>
        <begin position="59"/>
        <end position="132"/>
    </location>
</feature>
<reference evidence="3" key="2">
    <citation type="submission" date="2020-02" db="EMBL/GenBank/DDBJ databases">
        <title>Flavobacterium profundi sp. nov., isolated from a deep-sea seamount.</title>
        <authorList>
            <person name="Zhang D.-C."/>
        </authorList>
    </citation>
    <scope>NUCLEOTIDE SEQUENCE</scope>
    <source>
        <strain evidence="3">EC11</strain>
    </source>
</reference>
<evidence type="ECO:0000259" key="2">
    <source>
        <dbReference type="Pfam" id="PF06713"/>
    </source>
</evidence>
<evidence type="ECO:0000313" key="4">
    <source>
        <dbReference type="Proteomes" id="UP000817854"/>
    </source>
</evidence>
<comment type="caution">
    <text evidence="3">The sequence shown here is derived from an EMBL/GenBank/DDBJ whole genome shotgun (WGS) entry which is preliminary data.</text>
</comment>
<accession>A0ABX0IN35</accession>
<evidence type="ECO:0000313" key="3">
    <source>
        <dbReference type="EMBL" id="NHN24199.1"/>
    </source>
</evidence>